<dbReference type="STRING" id="81985.R0HFX0"/>
<dbReference type="InterPro" id="IPR036047">
    <property type="entry name" value="F-box-like_dom_sf"/>
</dbReference>
<organism evidence="4 5">
    <name type="scientific">Capsella rubella</name>
    <dbReference type="NCBI Taxonomy" id="81985"/>
    <lineage>
        <taxon>Eukaryota</taxon>
        <taxon>Viridiplantae</taxon>
        <taxon>Streptophyta</taxon>
        <taxon>Embryophyta</taxon>
        <taxon>Tracheophyta</taxon>
        <taxon>Spermatophyta</taxon>
        <taxon>Magnoliopsida</taxon>
        <taxon>eudicotyledons</taxon>
        <taxon>Gunneridae</taxon>
        <taxon>Pentapetalae</taxon>
        <taxon>rosids</taxon>
        <taxon>malvids</taxon>
        <taxon>Brassicales</taxon>
        <taxon>Brassicaceae</taxon>
        <taxon>Camelineae</taxon>
        <taxon>Capsella</taxon>
    </lineage>
</organism>
<dbReference type="Gene3D" id="1.20.1280.50">
    <property type="match status" value="1"/>
</dbReference>
<feature type="domain" description="F-box" evidence="3">
    <location>
        <begin position="42"/>
        <end position="77"/>
    </location>
</feature>
<evidence type="ECO:0000259" key="2">
    <source>
        <dbReference type="Pfam" id="PF03478"/>
    </source>
</evidence>
<sequence>MLPVSLSRQSPPPSPKMASPSSPSPKMASPSSEKSPVSDPSFAELPTDVLGIIMSSLFLKDNIRASAVCKSWCGAAVSVRVVEKYPLLMYFPKHGNLFELRDPLQRTMYTLDLPELARSTVCYAKDGWLLMGKQGLKDMFFFNPFTRELVTLPQFRWPYDAVAFSCPPTSTNCVVLALSFSHEHVSVSTCHPGATEWTSESFPSFLRRFHNQSNLVYREDRFYTFNANGTLFSFHPSSRTWNHRCADTLVCPYIYDREKYGWNEKSVALIEKKGDLFVMFTSGSEKPLVYKLISKKWEEISRTRLDGMTIFVSYYNAELRTNLRHAWMRNNVYFSRYDYNHQRCVTYSYDESRYSSSNEWQRWRELCPRHTLWIDQPPEDV</sequence>
<dbReference type="InterPro" id="IPR005174">
    <property type="entry name" value="KIB1-4_b-propeller"/>
</dbReference>
<dbReference type="Proteomes" id="UP000029121">
    <property type="component" value="Unassembled WGS sequence"/>
</dbReference>
<gene>
    <name evidence="4" type="ORF">CARUB_v10003392mg</name>
</gene>
<feature type="compositionally biased region" description="Low complexity" evidence="1">
    <location>
        <begin position="16"/>
        <end position="35"/>
    </location>
</feature>
<dbReference type="InterPro" id="IPR001810">
    <property type="entry name" value="F-box_dom"/>
</dbReference>
<dbReference type="AlphaFoldDB" id="R0HFX0"/>
<name>R0HFX0_9BRAS</name>
<reference evidence="5" key="1">
    <citation type="journal article" date="2013" name="Nat. Genet.">
        <title>The Capsella rubella genome and the genomic consequences of rapid mating system evolution.</title>
        <authorList>
            <person name="Slotte T."/>
            <person name="Hazzouri K.M."/>
            <person name="Agren J.A."/>
            <person name="Koenig D."/>
            <person name="Maumus F."/>
            <person name="Guo Y.L."/>
            <person name="Steige K."/>
            <person name="Platts A.E."/>
            <person name="Escobar J.S."/>
            <person name="Newman L.K."/>
            <person name="Wang W."/>
            <person name="Mandakova T."/>
            <person name="Vello E."/>
            <person name="Smith L.M."/>
            <person name="Henz S.R."/>
            <person name="Steffen J."/>
            <person name="Takuno S."/>
            <person name="Brandvain Y."/>
            <person name="Coop G."/>
            <person name="Andolfatto P."/>
            <person name="Hu T.T."/>
            <person name="Blanchette M."/>
            <person name="Clark R.M."/>
            <person name="Quesneville H."/>
            <person name="Nordborg M."/>
            <person name="Gaut B.S."/>
            <person name="Lysak M.A."/>
            <person name="Jenkins J."/>
            <person name="Grimwood J."/>
            <person name="Chapman J."/>
            <person name="Prochnik S."/>
            <person name="Shu S."/>
            <person name="Rokhsar D."/>
            <person name="Schmutz J."/>
            <person name="Weigel D."/>
            <person name="Wright S.I."/>
        </authorList>
    </citation>
    <scope>NUCLEOTIDE SEQUENCE [LARGE SCALE GENOMIC DNA]</scope>
    <source>
        <strain evidence="5">cv. Monte Gargano</strain>
    </source>
</reference>
<dbReference type="Pfam" id="PF03478">
    <property type="entry name" value="Beta-prop_KIB1-4"/>
    <property type="match status" value="1"/>
</dbReference>
<feature type="domain" description="KIB1-4 beta-propeller" evidence="2">
    <location>
        <begin position="102"/>
        <end position="343"/>
    </location>
</feature>
<evidence type="ECO:0000256" key="1">
    <source>
        <dbReference type="SAM" id="MobiDB-lite"/>
    </source>
</evidence>
<dbReference type="PANTHER" id="PTHR33127">
    <property type="entry name" value="TRANSMEMBRANE PROTEIN"/>
    <property type="match status" value="1"/>
</dbReference>
<protein>
    <submittedName>
        <fullName evidence="4">Uncharacterized protein</fullName>
    </submittedName>
</protein>
<feature type="region of interest" description="Disordered" evidence="1">
    <location>
        <begin position="1"/>
        <end position="40"/>
    </location>
</feature>
<proteinExistence type="predicted"/>
<dbReference type="eggNOG" id="ENOG502QWFR">
    <property type="taxonomic scope" value="Eukaryota"/>
</dbReference>
<evidence type="ECO:0000313" key="5">
    <source>
        <dbReference type="Proteomes" id="UP000029121"/>
    </source>
</evidence>
<dbReference type="SUPFAM" id="SSF81383">
    <property type="entry name" value="F-box domain"/>
    <property type="match status" value="1"/>
</dbReference>
<evidence type="ECO:0000313" key="4">
    <source>
        <dbReference type="EMBL" id="EOA22688.1"/>
    </source>
</evidence>
<dbReference type="EMBL" id="KB870810">
    <property type="protein sequence ID" value="EOA22688.1"/>
    <property type="molecule type" value="Genomic_DNA"/>
</dbReference>
<accession>R0HFX0</accession>
<dbReference type="Pfam" id="PF12937">
    <property type="entry name" value="F-box-like"/>
    <property type="match status" value="1"/>
</dbReference>
<keyword evidence="5" id="KW-1185">Reference proteome</keyword>
<dbReference type="PANTHER" id="PTHR33127:SF30">
    <property type="entry name" value="F-BOX DOMAIN-CONTAINING PROTEIN"/>
    <property type="match status" value="1"/>
</dbReference>
<evidence type="ECO:0000259" key="3">
    <source>
        <dbReference type="Pfam" id="PF12937"/>
    </source>
</evidence>